<feature type="domain" description="CheB-type methylesterase" evidence="5">
    <location>
        <begin position="1"/>
        <end position="183"/>
    </location>
</feature>
<proteinExistence type="predicted"/>
<feature type="active site" evidence="4">
    <location>
        <position position="131"/>
    </location>
</feature>
<dbReference type="PROSITE" id="PS50122">
    <property type="entry name" value="CHEB"/>
    <property type="match status" value="1"/>
</dbReference>
<sequence length="352" mass="37660">MQTHRIVVIGASAGGMQPLLDLAAGLPADFPAAVCIVMHIPAYAPSFLPDILGRAGPLPASHPASGDPVLPGQIYCAPPDYHLLIENGHFSLTKGPKENRVRPAVDTLFRSAAYSAGPNVIGVVLSGLLDDGTSGLWAIKHFSGTAVVQDPLDAQFDSMPTSALSQVEIDHVVPGRELSALLVRLTAGPARIQEGTEVDEQAKERLATEISIASSGHAFKKGVMKFGKVTPQTCPECGGVLVQIQEGGFTRYRCHTGHAYTGDTLLVSVTEAIEDKLWATLRALEEASMLLENTGKEFEAAGNARLAVEYGRRAREMETRSALIFENVTQNRSLSVEQLKDGARRDEAQRSD</sequence>
<dbReference type="PANTHER" id="PTHR42872:SF6">
    <property type="entry name" value="PROTEIN-GLUTAMATE METHYLESTERASE_PROTEIN-GLUTAMINE GLUTAMINASE"/>
    <property type="match status" value="1"/>
</dbReference>
<accession>A0ABQ2GCJ0</accession>
<dbReference type="EMBL" id="BMOL01000012">
    <property type="protein sequence ID" value="GGL86372.1"/>
    <property type="molecule type" value="Genomic_DNA"/>
</dbReference>
<reference evidence="7" key="1">
    <citation type="journal article" date="2019" name="Int. J. Syst. Evol. Microbiol.">
        <title>The Global Catalogue of Microorganisms (GCM) 10K type strain sequencing project: providing services to taxonomists for standard genome sequencing and annotation.</title>
        <authorList>
            <consortium name="The Broad Institute Genomics Platform"/>
            <consortium name="The Broad Institute Genome Sequencing Center for Infectious Disease"/>
            <person name="Wu L."/>
            <person name="Ma J."/>
        </authorList>
    </citation>
    <scope>NUCLEOTIDE SEQUENCE [LARGE SCALE GENOMIC DNA]</scope>
    <source>
        <strain evidence="7">JCM 15442</strain>
    </source>
</reference>
<keyword evidence="7" id="KW-1185">Reference proteome</keyword>
<evidence type="ECO:0000313" key="7">
    <source>
        <dbReference type="Proteomes" id="UP000639973"/>
    </source>
</evidence>
<dbReference type="SUPFAM" id="SSF52738">
    <property type="entry name" value="Methylesterase CheB, C-terminal domain"/>
    <property type="match status" value="1"/>
</dbReference>
<keyword evidence="4" id="KW-0145">Chemotaxis</keyword>
<dbReference type="PANTHER" id="PTHR42872">
    <property type="entry name" value="PROTEIN-GLUTAMATE METHYLESTERASE/PROTEIN-GLUTAMINE GLUTAMINASE"/>
    <property type="match status" value="1"/>
</dbReference>
<comment type="catalytic activity">
    <reaction evidence="3">
        <text>[protein]-L-glutamate 5-O-methyl ester + H2O = L-glutamyl-[protein] + methanol + H(+)</text>
        <dbReference type="Rhea" id="RHEA:23236"/>
        <dbReference type="Rhea" id="RHEA-COMP:10208"/>
        <dbReference type="Rhea" id="RHEA-COMP:10311"/>
        <dbReference type="ChEBI" id="CHEBI:15377"/>
        <dbReference type="ChEBI" id="CHEBI:15378"/>
        <dbReference type="ChEBI" id="CHEBI:17790"/>
        <dbReference type="ChEBI" id="CHEBI:29973"/>
        <dbReference type="ChEBI" id="CHEBI:82795"/>
        <dbReference type="EC" id="3.1.1.61"/>
    </reaction>
</comment>
<name>A0ABQ2GCJ0_9DEIO</name>
<dbReference type="Pfam" id="PF01339">
    <property type="entry name" value="CheB_methylest"/>
    <property type="match status" value="1"/>
</dbReference>
<dbReference type="InterPro" id="IPR035909">
    <property type="entry name" value="CheB_C"/>
</dbReference>
<dbReference type="InterPro" id="IPR011247">
    <property type="entry name" value="Chemotax_prot-Glu_Me-esterase"/>
</dbReference>
<dbReference type="PIRSF" id="PIRSF036461">
    <property type="entry name" value="Chmtx_methlestr"/>
    <property type="match status" value="1"/>
</dbReference>
<evidence type="ECO:0000256" key="3">
    <source>
        <dbReference type="ARBA" id="ARBA00048267"/>
    </source>
</evidence>
<organism evidence="6 7">
    <name type="scientific">Deinococcus aerolatus</name>
    <dbReference type="NCBI Taxonomy" id="522487"/>
    <lineage>
        <taxon>Bacteria</taxon>
        <taxon>Thermotogati</taxon>
        <taxon>Deinococcota</taxon>
        <taxon>Deinococci</taxon>
        <taxon>Deinococcales</taxon>
        <taxon>Deinococcaceae</taxon>
        <taxon>Deinococcus</taxon>
    </lineage>
</organism>
<evidence type="ECO:0000256" key="2">
    <source>
        <dbReference type="ARBA" id="ARBA00039140"/>
    </source>
</evidence>
<dbReference type="CDD" id="cd16433">
    <property type="entry name" value="CheB"/>
    <property type="match status" value="1"/>
</dbReference>
<dbReference type="EC" id="3.1.1.61" evidence="2"/>
<dbReference type="Proteomes" id="UP000639973">
    <property type="component" value="Unassembled WGS sequence"/>
</dbReference>
<dbReference type="InterPro" id="IPR000673">
    <property type="entry name" value="Sig_transdc_resp-reg_Me-estase"/>
</dbReference>
<comment type="caution">
    <text evidence="6">The sequence shown here is derived from an EMBL/GenBank/DDBJ whole genome shotgun (WGS) entry which is preliminary data.</text>
</comment>
<evidence type="ECO:0000313" key="6">
    <source>
        <dbReference type="EMBL" id="GGL86372.1"/>
    </source>
</evidence>
<feature type="active site" evidence="4">
    <location>
        <position position="39"/>
    </location>
</feature>
<keyword evidence="1 4" id="KW-0378">Hydrolase</keyword>
<feature type="active site" evidence="4">
    <location>
        <position position="12"/>
    </location>
</feature>
<gene>
    <name evidence="6" type="ORF">GCM10010840_25440</name>
</gene>
<protein>
    <recommendedName>
        <fullName evidence="2">protein-glutamate methylesterase</fullName>
        <ecNumber evidence="2">3.1.1.61</ecNumber>
    </recommendedName>
</protein>
<evidence type="ECO:0000259" key="5">
    <source>
        <dbReference type="PROSITE" id="PS50122"/>
    </source>
</evidence>
<dbReference type="RefSeq" id="WP_188972546.1">
    <property type="nucleotide sequence ID" value="NZ_BMOL01000012.1"/>
</dbReference>
<evidence type="ECO:0000256" key="4">
    <source>
        <dbReference type="PROSITE-ProRule" id="PRU00050"/>
    </source>
</evidence>
<dbReference type="Gene3D" id="3.40.50.180">
    <property type="entry name" value="Methylesterase CheB, C-terminal domain"/>
    <property type="match status" value="1"/>
</dbReference>
<evidence type="ECO:0000256" key="1">
    <source>
        <dbReference type="ARBA" id="ARBA00022801"/>
    </source>
</evidence>